<evidence type="ECO:0000313" key="2">
    <source>
        <dbReference type="EMBL" id="UPV74965.1"/>
    </source>
</evidence>
<reference evidence="2 3" key="1">
    <citation type="submission" date="2022-04" db="EMBL/GenBank/DDBJ databases">
        <title>Diverse halophilic archaea isolated from saline environments.</title>
        <authorList>
            <person name="Cui H.-L."/>
        </authorList>
    </citation>
    <scope>NUCLEOTIDE SEQUENCE [LARGE SCALE GENOMIC DNA]</scope>
    <source>
        <strain evidence="2 3">XZYJT49</strain>
    </source>
</reference>
<name>A0A8U0HV37_9EURY</name>
<evidence type="ECO:0000313" key="3">
    <source>
        <dbReference type="Proteomes" id="UP000830729"/>
    </source>
</evidence>
<dbReference type="SMART" id="SM00901">
    <property type="entry name" value="FRG"/>
    <property type="match status" value="1"/>
</dbReference>
<dbReference type="KEGG" id="halx:M0R89_02600"/>
<dbReference type="EMBL" id="CP096659">
    <property type="protein sequence ID" value="UPV74965.1"/>
    <property type="molecule type" value="Genomic_DNA"/>
</dbReference>
<feature type="domain" description="FRG" evidence="1">
    <location>
        <begin position="28"/>
        <end position="135"/>
    </location>
</feature>
<accession>A0A8U0HV37</accession>
<dbReference type="RefSeq" id="WP_248651008.1">
    <property type="nucleotide sequence ID" value="NZ_CP096659.1"/>
</dbReference>
<keyword evidence="3" id="KW-1185">Reference proteome</keyword>
<sequence>MNEIRVRSWEHLQSLLFEDEQNEDLGRYRSPYVFRGQSDVEYDLRTSLIRLIEEQDEDADTPPVEKYENIESHLLRNFSKYAYQDVPTQSVWHLLSVAQHHGLPTRLLDWTFSPLVAAHFTTENTEKFDSEGVIWRVNQRKAHEQLPDVLSHVLKEEQSSIFTVDMLDGAVPSIVEEKERVRDIRREMEPEIRKSKSMEEKRREWEKQFTVDPESISFPSVQDSLREFDELGHFALFFEPPSLDERIINQSALFSVMPSPNAKLDEWLEDNPGVGDKIIIPADLKPQIRDYLDQANITERVLFPGLDGLADWLKRYYTPKHKWESLTPDE</sequence>
<dbReference type="AlphaFoldDB" id="A0A8U0HV37"/>
<evidence type="ECO:0000259" key="1">
    <source>
        <dbReference type="SMART" id="SM00901"/>
    </source>
</evidence>
<dbReference type="Proteomes" id="UP000830729">
    <property type="component" value="Chromosome"/>
</dbReference>
<organism evidence="2 3">
    <name type="scientific">Halorussus limi</name>
    <dbReference type="NCBI Taxonomy" id="2938695"/>
    <lineage>
        <taxon>Archaea</taxon>
        <taxon>Methanobacteriati</taxon>
        <taxon>Methanobacteriota</taxon>
        <taxon>Stenosarchaea group</taxon>
        <taxon>Halobacteria</taxon>
        <taxon>Halobacteriales</taxon>
        <taxon>Haladaptataceae</taxon>
        <taxon>Halorussus</taxon>
    </lineage>
</organism>
<protein>
    <submittedName>
        <fullName evidence="2">FRG domain-containing protein</fullName>
    </submittedName>
</protein>
<proteinExistence type="predicted"/>
<dbReference type="GeneID" id="72184053"/>
<dbReference type="InterPro" id="IPR014966">
    <property type="entry name" value="FRG-dom"/>
</dbReference>
<gene>
    <name evidence="2" type="ORF">M0R89_02600</name>
</gene>
<dbReference type="Pfam" id="PF08867">
    <property type="entry name" value="FRG"/>
    <property type="match status" value="1"/>
</dbReference>